<dbReference type="AlphaFoldDB" id="A0A8J3CNP2"/>
<comment type="caution">
    <text evidence="7">The sequence shown here is derived from an EMBL/GenBank/DDBJ whole genome shotgun (WGS) entry which is preliminary data.</text>
</comment>
<gene>
    <name evidence="7" type="ORF">GCM10009007_13490</name>
</gene>
<feature type="domain" description="Thioredoxin" evidence="6">
    <location>
        <begin position="14"/>
        <end position="188"/>
    </location>
</feature>
<dbReference type="PANTHER" id="PTHR12151:SF25">
    <property type="entry name" value="LINALOOL DEHYDRATASE_ISOMERASE DOMAIN-CONTAINING PROTEIN"/>
    <property type="match status" value="1"/>
</dbReference>
<proteinExistence type="inferred from homology"/>
<dbReference type="InterPro" id="IPR003782">
    <property type="entry name" value="SCO1/SenC"/>
</dbReference>
<evidence type="ECO:0000256" key="1">
    <source>
        <dbReference type="ARBA" id="ARBA00010996"/>
    </source>
</evidence>
<dbReference type="PROSITE" id="PS51352">
    <property type="entry name" value="THIOREDOXIN_2"/>
    <property type="match status" value="1"/>
</dbReference>
<dbReference type="InterPro" id="IPR013766">
    <property type="entry name" value="Thioredoxin_domain"/>
</dbReference>
<dbReference type="Proteomes" id="UP000614287">
    <property type="component" value="Unassembled WGS sequence"/>
</dbReference>
<evidence type="ECO:0000313" key="8">
    <source>
        <dbReference type="Proteomes" id="UP000614287"/>
    </source>
</evidence>
<keyword evidence="2 3" id="KW-0186">Copper</keyword>
<keyword evidence="3" id="KW-0479">Metal-binding</keyword>
<evidence type="ECO:0000259" key="6">
    <source>
        <dbReference type="PROSITE" id="PS51352"/>
    </source>
</evidence>
<keyword evidence="4" id="KW-1015">Disulfide bond</keyword>
<feature type="binding site" evidence="3">
    <location>
        <position position="153"/>
    </location>
    <ligand>
        <name>Cu cation</name>
        <dbReference type="ChEBI" id="CHEBI:23378"/>
    </ligand>
</feature>
<evidence type="ECO:0000256" key="5">
    <source>
        <dbReference type="SAM" id="SignalP"/>
    </source>
</evidence>
<sequence>MKHTFLTAGLVALLAACQPSAQFLNKDITGSGLKTETPLTAADGENFQLNQASPQVTAVFFGFTQCPDVCPTTMGQMKLVMDELGADADKLRVVFVSVDPERDTREILKQYTSTFNPKFIGASTDLANTQKLARDYQITFEKVGTGPNYMVNHTANSYLIDRAGKTRVSIPYNTDAKTIAHDIKQLLK</sequence>
<reference evidence="7" key="2">
    <citation type="submission" date="2020-09" db="EMBL/GenBank/DDBJ databases">
        <authorList>
            <person name="Sun Q."/>
            <person name="Kim S."/>
        </authorList>
    </citation>
    <scope>NUCLEOTIDE SEQUENCE</scope>
    <source>
        <strain evidence="7">KCTC 32501</strain>
    </source>
</reference>
<organism evidence="7 8">
    <name type="scientific">Formosimonas limnophila</name>
    <dbReference type="NCBI Taxonomy" id="1384487"/>
    <lineage>
        <taxon>Bacteria</taxon>
        <taxon>Pseudomonadati</taxon>
        <taxon>Pseudomonadota</taxon>
        <taxon>Betaproteobacteria</taxon>
        <taxon>Burkholderiales</taxon>
        <taxon>Burkholderiaceae</taxon>
        <taxon>Formosimonas</taxon>
    </lineage>
</organism>
<feature type="chain" id="PRO_5035301482" evidence="5">
    <location>
        <begin position="22"/>
        <end position="188"/>
    </location>
</feature>
<comment type="similarity">
    <text evidence="1">Belongs to the SCO1/2 family.</text>
</comment>
<dbReference type="CDD" id="cd02968">
    <property type="entry name" value="SCO"/>
    <property type="match status" value="1"/>
</dbReference>
<dbReference type="EMBL" id="BMZG01000006">
    <property type="protein sequence ID" value="GHA73699.1"/>
    <property type="molecule type" value="Genomic_DNA"/>
</dbReference>
<reference evidence="7" key="1">
    <citation type="journal article" date="2014" name="Int. J. Syst. Evol. Microbiol.">
        <title>Complete genome sequence of Corynebacterium casei LMG S-19264T (=DSM 44701T), isolated from a smear-ripened cheese.</title>
        <authorList>
            <consortium name="US DOE Joint Genome Institute (JGI-PGF)"/>
            <person name="Walter F."/>
            <person name="Albersmeier A."/>
            <person name="Kalinowski J."/>
            <person name="Ruckert C."/>
        </authorList>
    </citation>
    <scope>NUCLEOTIDE SEQUENCE</scope>
    <source>
        <strain evidence="7">KCTC 32501</strain>
    </source>
</reference>
<evidence type="ECO:0000256" key="4">
    <source>
        <dbReference type="PIRSR" id="PIRSR603782-2"/>
    </source>
</evidence>
<feature type="binding site" evidence="3">
    <location>
        <position position="66"/>
    </location>
    <ligand>
        <name>Cu cation</name>
        <dbReference type="ChEBI" id="CHEBI:23378"/>
    </ligand>
</feature>
<dbReference type="SUPFAM" id="SSF52833">
    <property type="entry name" value="Thioredoxin-like"/>
    <property type="match status" value="1"/>
</dbReference>
<dbReference type="InterPro" id="IPR036249">
    <property type="entry name" value="Thioredoxin-like_sf"/>
</dbReference>
<evidence type="ECO:0000313" key="7">
    <source>
        <dbReference type="EMBL" id="GHA73699.1"/>
    </source>
</evidence>
<accession>A0A8J3CNP2</accession>
<feature type="signal peptide" evidence="5">
    <location>
        <begin position="1"/>
        <end position="21"/>
    </location>
</feature>
<dbReference type="GO" id="GO:0046872">
    <property type="term" value="F:metal ion binding"/>
    <property type="evidence" value="ECO:0007669"/>
    <property type="project" value="UniProtKB-KW"/>
</dbReference>
<dbReference type="PANTHER" id="PTHR12151">
    <property type="entry name" value="ELECTRON TRANSPORT PROTIN SCO1/SENC FAMILY MEMBER"/>
    <property type="match status" value="1"/>
</dbReference>
<dbReference type="Pfam" id="PF02630">
    <property type="entry name" value="SCO1-SenC"/>
    <property type="match status" value="1"/>
</dbReference>
<name>A0A8J3CNP2_9BURK</name>
<feature type="disulfide bond" description="Redox-active" evidence="4">
    <location>
        <begin position="66"/>
        <end position="70"/>
    </location>
</feature>
<dbReference type="Gene3D" id="3.40.30.10">
    <property type="entry name" value="Glutaredoxin"/>
    <property type="match status" value="1"/>
</dbReference>
<feature type="binding site" evidence="3">
    <location>
        <position position="70"/>
    </location>
    <ligand>
        <name>Cu cation</name>
        <dbReference type="ChEBI" id="CHEBI:23378"/>
    </ligand>
</feature>
<protein>
    <submittedName>
        <fullName evidence="7">Photosynthetic protein synthase I</fullName>
    </submittedName>
</protein>
<evidence type="ECO:0000256" key="3">
    <source>
        <dbReference type="PIRSR" id="PIRSR603782-1"/>
    </source>
</evidence>
<keyword evidence="8" id="KW-1185">Reference proteome</keyword>
<evidence type="ECO:0000256" key="2">
    <source>
        <dbReference type="ARBA" id="ARBA00023008"/>
    </source>
</evidence>
<dbReference type="PROSITE" id="PS51257">
    <property type="entry name" value="PROKAR_LIPOPROTEIN"/>
    <property type="match status" value="1"/>
</dbReference>
<keyword evidence="5" id="KW-0732">Signal</keyword>